<reference evidence="2" key="1">
    <citation type="journal article" date="2019" name="Int. J. Syst. Evol. Microbiol.">
        <title>The Global Catalogue of Microorganisms (GCM) 10K type strain sequencing project: providing services to taxonomists for standard genome sequencing and annotation.</title>
        <authorList>
            <consortium name="The Broad Institute Genomics Platform"/>
            <consortium name="The Broad Institute Genome Sequencing Center for Infectious Disease"/>
            <person name="Wu L."/>
            <person name="Ma J."/>
        </authorList>
    </citation>
    <scope>NUCLEOTIDE SEQUENCE [LARGE SCALE GENOMIC DNA]</scope>
    <source>
        <strain evidence="2">JCM 17551</strain>
    </source>
</reference>
<accession>A0ABP7MWW6</accession>
<gene>
    <name evidence="1" type="ORF">GCM10022277_30720</name>
</gene>
<comment type="caution">
    <text evidence="1">The sequence shown here is derived from an EMBL/GenBank/DDBJ whole genome shotgun (WGS) entry which is preliminary data.</text>
</comment>
<sequence length="65" mass="7443">MSDFKVISINVTLEAVYDPVYEQPQPPTPLADQLRCEQFYSCNSEYCAKHGCRNALSRKSEEVRS</sequence>
<dbReference type="EMBL" id="BAABBN010000007">
    <property type="protein sequence ID" value="GAA3931743.1"/>
    <property type="molecule type" value="Genomic_DNA"/>
</dbReference>
<keyword evidence="2" id="KW-1185">Reference proteome</keyword>
<dbReference type="Proteomes" id="UP001501565">
    <property type="component" value="Unassembled WGS sequence"/>
</dbReference>
<dbReference type="RefSeq" id="WP_344799450.1">
    <property type="nucleotide sequence ID" value="NZ_BAABBN010000007.1"/>
</dbReference>
<protein>
    <submittedName>
        <fullName evidence="1">Uncharacterized protein</fullName>
    </submittedName>
</protein>
<organism evidence="1 2">
    <name type="scientific">Litoribacillus peritrichatus</name>
    <dbReference type="NCBI Taxonomy" id="718191"/>
    <lineage>
        <taxon>Bacteria</taxon>
        <taxon>Pseudomonadati</taxon>
        <taxon>Pseudomonadota</taxon>
        <taxon>Gammaproteobacteria</taxon>
        <taxon>Oceanospirillales</taxon>
        <taxon>Oceanospirillaceae</taxon>
        <taxon>Litoribacillus</taxon>
    </lineage>
</organism>
<evidence type="ECO:0000313" key="1">
    <source>
        <dbReference type="EMBL" id="GAA3931743.1"/>
    </source>
</evidence>
<evidence type="ECO:0000313" key="2">
    <source>
        <dbReference type="Proteomes" id="UP001501565"/>
    </source>
</evidence>
<proteinExistence type="predicted"/>
<name>A0ABP7MWW6_9GAMM</name>